<accession>A0A2S8B9R6</accession>
<evidence type="ECO:0000313" key="2">
    <source>
        <dbReference type="EMBL" id="PQM29097.1"/>
    </source>
</evidence>
<dbReference type="SUPFAM" id="SSF55298">
    <property type="entry name" value="YjgF-like"/>
    <property type="match status" value="1"/>
</dbReference>
<dbReference type="GO" id="GO:0019239">
    <property type="term" value="F:deaminase activity"/>
    <property type="evidence" value="ECO:0007669"/>
    <property type="project" value="TreeGrafter"/>
</dbReference>
<dbReference type="PANTHER" id="PTHR11803">
    <property type="entry name" value="2-IMINOBUTANOATE/2-IMINOPROPANOATE DEAMINASE RIDA"/>
    <property type="match status" value="1"/>
</dbReference>
<dbReference type="GO" id="GO:0005829">
    <property type="term" value="C:cytosol"/>
    <property type="evidence" value="ECO:0007669"/>
    <property type="project" value="TreeGrafter"/>
</dbReference>
<dbReference type="Proteomes" id="UP000238954">
    <property type="component" value="Chromosome"/>
</dbReference>
<name>A0A2S8B9R6_9SPHN</name>
<organism evidence="2 3">
    <name type="scientific">Sphingopyxis lindanitolerans</name>
    <dbReference type="NCBI Taxonomy" id="2054227"/>
    <lineage>
        <taxon>Bacteria</taxon>
        <taxon>Pseudomonadati</taxon>
        <taxon>Pseudomonadota</taxon>
        <taxon>Alphaproteobacteria</taxon>
        <taxon>Sphingomonadales</taxon>
        <taxon>Sphingomonadaceae</taxon>
        <taxon>Sphingopyxis</taxon>
    </lineage>
</organism>
<dbReference type="InterPro" id="IPR035959">
    <property type="entry name" value="RutC-like_sf"/>
</dbReference>
<comment type="caution">
    <text evidence="2">The sequence shown here is derived from an EMBL/GenBank/DDBJ whole genome shotgun (WGS) entry which is preliminary data.</text>
</comment>
<dbReference type="OrthoDB" id="5520786at2"/>
<keyword evidence="3" id="KW-1185">Reference proteome</keyword>
<evidence type="ECO:0000313" key="3">
    <source>
        <dbReference type="Proteomes" id="UP000238954"/>
    </source>
</evidence>
<dbReference type="InterPro" id="IPR006175">
    <property type="entry name" value="YjgF/YER057c/UK114"/>
</dbReference>
<dbReference type="Gene3D" id="3.30.1330.40">
    <property type="entry name" value="RutC-like"/>
    <property type="match status" value="1"/>
</dbReference>
<dbReference type="Pfam" id="PF01042">
    <property type="entry name" value="Ribonuc_L-PSP"/>
    <property type="match status" value="1"/>
</dbReference>
<comment type="similarity">
    <text evidence="1">Belongs to the RutC family.</text>
</comment>
<sequence length="135" mass="13872">MTASITRLNPPTMPDAAAAGYSQISIAEAGRIACISGQVAWSSDGSPVPATLGGQAELVVRNAKAALAAIGATANDLMIVRVYLVGLDEARLGELWPHLHELFDGEQPSLTGIGVAALAGPDLQVEIEMTVRVPG</sequence>
<dbReference type="AlphaFoldDB" id="A0A2S8B9R6"/>
<dbReference type="EMBL" id="PHFW01000002">
    <property type="protein sequence ID" value="PQM29097.1"/>
    <property type="molecule type" value="Genomic_DNA"/>
</dbReference>
<gene>
    <name evidence="2" type="ORF">CVO77_11970</name>
</gene>
<reference evidence="3" key="1">
    <citation type="submission" date="2017-11" db="EMBL/GenBank/DDBJ databases">
        <title>The complete genome sequence of Sphingopyxis pomeranensis sp. nov. strain WS5A3p.</title>
        <authorList>
            <person name="Kaminski M.A."/>
        </authorList>
    </citation>
    <scope>NUCLEOTIDE SEQUENCE [LARGE SCALE GENOMIC DNA]</scope>
    <source>
        <strain evidence="3">WS5A3p</strain>
    </source>
</reference>
<dbReference type="RefSeq" id="WP_105999257.1">
    <property type="nucleotide sequence ID" value="NZ_CM009578.1"/>
</dbReference>
<protein>
    <submittedName>
        <fullName evidence="2">RidA family protein</fullName>
    </submittedName>
</protein>
<evidence type="ECO:0000256" key="1">
    <source>
        <dbReference type="ARBA" id="ARBA00010552"/>
    </source>
</evidence>
<proteinExistence type="inferred from homology"/>
<dbReference type="PANTHER" id="PTHR11803:SF58">
    <property type="entry name" value="PROTEIN HMF1-RELATED"/>
    <property type="match status" value="1"/>
</dbReference>